<keyword evidence="3 6" id="KW-1133">Transmembrane helix</keyword>
<dbReference type="Pfam" id="PF07690">
    <property type="entry name" value="MFS_1"/>
    <property type="match status" value="1"/>
</dbReference>
<feature type="transmembrane region" description="Helical" evidence="6">
    <location>
        <begin position="162"/>
        <end position="182"/>
    </location>
</feature>
<name>A0A0W0FR95_MONRR</name>
<accession>A0A0W0FR95</accession>
<dbReference type="PANTHER" id="PTHR23502">
    <property type="entry name" value="MAJOR FACILITATOR SUPERFAMILY"/>
    <property type="match status" value="1"/>
</dbReference>
<dbReference type="PROSITE" id="PS50850">
    <property type="entry name" value="MFS"/>
    <property type="match status" value="1"/>
</dbReference>
<evidence type="ECO:0000256" key="4">
    <source>
        <dbReference type="ARBA" id="ARBA00023136"/>
    </source>
</evidence>
<feature type="region of interest" description="Disordered" evidence="5">
    <location>
        <begin position="1"/>
        <end position="25"/>
    </location>
</feature>
<evidence type="ECO:0000313" key="9">
    <source>
        <dbReference type="Proteomes" id="UP000054988"/>
    </source>
</evidence>
<proteinExistence type="predicted"/>
<dbReference type="GO" id="GO:0005886">
    <property type="term" value="C:plasma membrane"/>
    <property type="evidence" value="ECO:0007669"/>
    <property type="project" value="TreeGrafter"/>
</dbReference>
<feature type="transmembrane region" description="Helical" evidence="6">
    <location>
        <begin position="494"/>
        <end position="517"/>
    </location>
</feature>
<feature type="transmembrane region" description="Helical" evidence="6">
    <location>
        <begin position="403"/>
        <end position="425"/>
    </location>
</feature>
<comment type="subcellular location">
    <subcellularLocation>
        <location evidence="1">Membrane</location>
        <topology evidence="1">Multi-pass membrane protein</topology>
    </subcellularLocation>
</comment>
<dbReference type="InterPro" id="IPR036259">
    <property type="entry name" value="MFS_trans_sf"/>
</dbReference>
<evidence type="ECO:0000313" key="8">
    <source>
        <dbReference type="EMBL" id="KTB38910.1"/>
    </source>
</evidence>
<organism evidence="8 9">
    <name type="scientific">Moniliophthora roreri</name>
    <name type="common">Frosty pod rot fungus</name>
    <name type="synonym">Monilia roreri</name>
    <dbReference type="NCBI Taxonomy" id="221103"/>
    <lineage>
        <taxon>Eukaryota</taxon>
        <taxon>Fungi</taxon>
        <taxon>Dikarya</taxon>
        <taxon>Basidiomycota</taxon>
        <taxon>Agaricomycotina</taxon>
        <taxon>Agaricomycetes</taxon>
        <taxon>Agaricomycetidae</taxon>
        <taxon>Agaricales</taxon>
        <taxon>Marasmiineae</taxon>
        <taxon>Marasmiaceae</taxon>
        <taxon>Moniliophthora</taxon>
    </lineage>
</organism>
<protein>
    <submittedName>
        <fullName evidence="8">Putative MFS polyamine transporter</fullName>
    </submittedName>
</protein>
<evidence type="ECO:0000256" key="6">
    <source>
        <dbReference type="SAM" id="Phobius"/>
    </source>
</evidence>
<dbReference type="SUPFAM" id="SSF103473">
    <property type="entry name" value="MFS general substrate transporter"/>
    <property type="match status" value="1"/>
</dbReference>
<evidence type="ECO:0000256" key="3">
    <source>
        <dbReference type="ARBA" id="ARBA00022989"/>
    </source>
</evidence>
<comment type="caution">
    <text evidence="8">The sequence shown here is derived from an EMBL/GenBank/DDBJ whole genome shotgun (WGS) entry which is preliminary data.</text>
</comment>
<evidence type="ECO:0000256" key="2">
    <source>
        <dbReference type="ARBA" id="ARBA00022692"/>
    </source>
</evidence>
<dbReference type="Proteomes" id="UP000054988">
    <property type="component" value="Unassembled WGS sequence"/>
</dbReference>
<feature type="transmembrane region" description="Helical" evidence="6">
    <location>
        <begin position="136"/>
        <end position="155"/>
    </location>
</feature>
<dbReference type="EMBL" id="LATX01001719">
    <property type="protein sequence ID" value="KTB38910.1"/>
    <property type="molecule type" value="Genomic_DNA"/>
</dbReference>
<feature type="transmembrane region" description="Helical" evidence="6">
    <location>
        <begin position="96"/>
        <end position="116"/>
    </location>
</feature>
<feature type="transmembrane region" description="Helical" evidence="6">
    <location>
        <begin position="431"/>
        <end position="450"/>
    </location>
</feature>
<dbReference type="PANTHER" id="PTHR23502:SF48">
    <property type="entry name" value="MULTIDRUG TRANSPORTER, PUTATIVE (AFU_ORTHOLOGUE AFUA_5G02700)-RELATED"/>
    <property type="match status" value="1"/>
</dbReference>
<feature type="transmembrane region" description="Helical" evidence="6">
    <location>
        <begin position="327"/>
        <end position="353"/>
    </location>
</feature>
<evidence type="ECO:0000256" key="1">
    <source>
        <dbReference type="ARBA" id="ARBA00004141"/>
    </source>
</evidence>
<evidence type="ECO:0000259" key="7">
    <source>
        <dbReference type="PROSITE" id="PS50850"/>
    </source>
</evidence>
<dbReference type="FunFam" id="1.20.1250.20:FF:000011">
    <property type="entry name" value="MFS multidrug transporter, putative"/>
    <property type="match status" value="1"/>
</dbReference>
<feature type="transmembrane region" description="Helical" evidence="6">
    <location>
        <begin position="221"/>
        <end position="240"/>
    </location>
</feature>
<dbReference type="GO" id="GO:0022857">
    <property type="term" value="F:transmembrane transporter activity"/>
    <property type="evidence" value="ECO:0007669"/>
    <property type="project" value="InterPro"/>
</dbReference>
<keyword evidence="4 6" id="KW-0472">Membrane</keyword>
<evidence type="ECO:0000256" key="5">
    <source>
        <dbReference type="SAM" id="MobiDB-lite"/>
    </source>
</evidence>
<feature type="transmembrane region" description="Helical" evidence="6">
    <location>
        <begin position="252"/>
        <end position="280"/>
    </location>
</feature>
<feature type="domain" description="Major facilitator superfamily (MFS) profile" evidence="7">
    <location>
        <begin position="98"/>
        <end position="523"/>
    </location>
</feature>
<feature type="compositionally biased region" description="Low complexity" evidence="5">
    <location>
        <begin position="1"/>
        <end position="15"/>
    </location>
</feature>
<dbReference type="AlphaFoldDB" id="A0A0W0FR95"/>
<dbReference type="eggNOG" id="KOG0255">
    <property type="taxonomic scope" value="Eukaryota"/>
</dbReference>
<dbReference type="InterPro" id="IPR020846">
    <property type="entry name" value="MFS_dom"/>
</dbReference>
<reference evidence="8 9" key="1">
    <citation type="submission" date="2015-12" db="EMBL/GenBank/DDBJ databases">
        <title>Draft genome sequence of Moniliophthora roreri, the causal agent of frosty pod rot of cacao.</title>
        <authorList>
            <person name="Aime M.C."/>
            <person name="Diaz-Valderrama J.R."/>
            <person name="Kijpornyongpan T."/>
            <person name="Phillips-Mora W."/>
        </authorList>
    </citation>
    <scope>NUCLEOTIDE SEQUENCE [LARGE SCALE GENOMIC DNA]</scope>
    <source>
        <strain evidence="8 9">MCA 2952</strain>
    </source>
</reference>
<dbReference type="CDD" id="cd17323">
    <property type="entry name" value="MFS_Tpo1_MDR_like"/>
    <property type="match status" value="1"/>
</dbReference>
<dbReference type="InterPro" id="IPR011701">
    <property type="entry name" value="MFS"/>
</dbReference>
<keyword evidence="2 6" id="KW-0812">Transmembrane</keyword>
<feature type="transmembrane region" description="Helical" evidence="6">
    <location>
        <begin position="365"/>
        <end position="382"/>
    </location>
</feature>
<dbReference type="Gene3D" id="1.20.1250.20">
    <property type="entry name" value="MFS general substrate transporter like domains"/>
    <property type="match status" value="1"/>
</dbReference>
<gene>
    <name evidence="8" type="ORF">WG66_8517</name>
</gene>
<sequence length="537" mass="59541">MPSEPIEAEFAAPPALSRTQEEEFRQLEEEFRQLEEEFRQLEQEGHLHLPRNSSDTLHDASLKEVEAAFRKEGVKTVSFEPGTGEDPREWSKLRKWYITLTTAFLCLAVALGSSIITGDMHGPTRELGTSQEVVNLTVTCFVIGFGIGPLFFAPLSEVIGRTPMYCASIFFYFIFTLPSALAQNPATLVVGRQLAGIAASAPMCNVGGSIADIWSVEERGIPMAVFSFTIFMGPCIGPLVGGWIGERAGWRWIYWVLFIFSGLCFFLTLFILETLAPVILRRKAAKLRKETGDDSYKTLEELERKPLAETLKVALLRPIVMLLTEPIVILFSFYLSFVYALLYLLFFAFPIAFSEIRGFGEGMTGVTFVTIILGIGFAMCLLPLQEKRYASVTRNGTYPEARLYAMMVGSIILPISLFIFAFTGAYAHVHRIAPCISGVLFGFSMILIYVSANSYIVDSYSSFAASAIAAKTLLRSEVGAMVPLFVNQMFHGMGFQYAGLLLALVAVVIAPIPFVFYRWGERIRKGSGRASKAARVK</sequence>